<dbReference type="Pfam" id="PF00072">
    <property type="entry name" value="Response_reg"/>
    <property type="match status" value="1"/>
</dbReference>
<feature type="domain" description="Response regulatory" evidence="7">
    <location>
        <begin position="4"/>
        <end position="76"/>
    </location>
</feature>
<dbReference type="GO" id="GO:0005829">
    <property type="term" value="C:cytosol"/>
    <property type="evidence" value="ECO:0007669"/>
    <property type="project" value="TreeGrafter"/>
</dbReference>
<dbReference type="AlphaFoldDB" id="A0A1M5PIR3"/>
<gene>
    <name evidence="8" type="ORF">SAMN02745245_00346</name>
</gene>
<dbReference type="PROSITE" id="PS50110">
    <property type="entry name" value="RESPONSE_REGULATORY"/>
    <property type="match status" value="1"/>
</dbReference>
<evidence type="ECO:0000256" key="6">
    <source>
        <dbReference type="PROSITE-ProRule" id="PRU00169"/>
    </source>
</evidence>
<dbReference type="GO" id="GO:0006355">
    <property type="term" value="P:regulation of DNA-templated transcription"/>
    <property type="evidence" value="ECO:0007669"/>
    <property type="project" value="TreeGrafter"/>
</dbReference>
<accession>A0A1M5PIR3</accession>
<keyword evidence="5" id="KW-0804">Transcription</keyword>
<protein>
    <submittedName>
        <fullName evidence="8">Response regulator receiver domain-containing protein</fullName>
    </submittedName>
</protein>
<keyword evidence="9" id="KW-1185">Reference proteome</keyword>
<keyword evidence="1 6" id="KW-0597">Phosphoprotein</keyword>
<dbReference type="EMBL" id="FQXI01000001">
    <property type="protein sequence ID" value="SHH01662.1"/>
    <property type="molecule type" value="Genomic_DNA"/>
</dbReference>
<organism evidence="8 9">
    <name type="scientific">Anaerosphaera aminiphila DSM 21120</name>
    <dbReference type="NCBI Taxonomy" id="1120995"/>
    <lineage>
        <taxon>Bacteria</taxon>
        <taxon>Bacillati</taxon>
        <taxon>Bacillota</taxon>
        <taxon>Tissierellia</taxon>
        <taxon>Tissierellales</taxon>
        <taxon>Peptoniphilaceae</taxon>
        <taxon>Anaerosphaera</taxon>
    </lineage>
</organism>
<keyword evidence="3" id="KW-0805">Transcription regulation</keyword>
<dbReference type="PANTHER" id="PTHR48111">
    <property type="entry name" value="REGULATOR OF RPOS"/>
    <property type="match status" value="1"/>
</dbReference>
<evidence type="ECO:0000256" key="1">
    <source>
        <dbReference type="ARBA" id="ARBA00022553"/>
    </source>
</evidence>
<dbReference type="PANTHER" id="PTHR48111:SF1">
    <property type="entry name" value="TWO-COMPONENT RESPONSE REGULATOR ORR33"/>
    <property type="match status" value="1"/>
</dbReference>
<keyword evidence="4" id="KW-0238">DNA-binding</keyword>
<evidence type="ECO:0000259" key="7">
    <source>
        <dbReference type="PROSITE" id="PS50110"/>
    </source>
</evidence>
<dbReference type="Proteomes" id="UP000184032">
    <property type="component" value="Unassembled WGS sequence"/>
</dbReference>
<evidence type="ECO:0000256" key="2">
    <source>
        <dbReference type="ARBA" id="ARBA00023012"/>
    </source>
</evidence>
<dbReference type="SUPFAM" id="SSF52172">
    <property type="entry name" value="CheY-like"/>
    <property type="match status" value="1"/>
</dbReference>
<feature type="modified residue" description="4-aspartylphosphate" evidence="6">
    <location>
        <position position="54"/>
    </location>
</feature>
<dbReference type="GO" id="GO:0000156">
    <property type="term" value="F:phosphorelay response regulator activity"/>
    <property type="evidence" value="ECO:0007669"/>
    <property type="project" value="TreeGrafter"/>
</dbReference>
<evidence type="ECO:0000256" key="4">
    <source>
        <dbReference type="ARBA" id="ARBA00023125"/>
    </source>
</evidence>
<dbReference type="GO" id="GO:0032993">
    <property type="term" value="C:protein-DNA complex"/>
    <property type="evidence" value="ECO:0007669"/>
    <property type="project" value="TreeGrafter"/>
</dbReference>
<dbReference type="Gene3D" id="3.40.50.2300">
    <property type="match status" value="1"/>
</dbReference>
<sequence>MSKRILLIEDSEDIANMVKSYLSEKLYSVTLATDGEKGIELFNEDSKYDLILLDIMLPKKMDLKLWNKYEEKVQFP</sequence>
<dbReference type="InterPro" id="IPR039420">
    <property type="entry name" value="WalR-like"/>
</dbReference>
<reference evidence="8 9" key="1">
    <citation type="submission" date="2016-11" db="EMBL/GenBank/DDBJ databases">
        <authorList>
            <person name="Jaros S."/>
            <person name="Januszkiewicz K."/>
            <person name="Wedrychowicz H."/>
        </authorList>
    </citation>
    <scope>NUCLEOTIDE SEQUENCE [LARGE SCALE GENOMIC DNA]</scope>
    <source>
        <strain evidence="8 9">DSM 21120</strain>
    </source>
</reference>
<evidence type="ECO:0000256" key="3">
    <source>
        <dbReference type="ARBA" id="ARBA00023015"/>
    </source>
</evidence>
<evidence type="ECO:0000256" key="5">
    <source>
        <dbReference type="ARBA" id="ARBA00023163"/>
    </source>
</evidence>
<evidence type="ECO:0000313" key="8">
    <source>
        <dbReference type="EMBL" id="SHH01662.1"/>
    </source>
</evidence>
<dbReference type="InterPro" id="IPR011006">
    <property type="entry name" value="CheY-like_superfamily"/>
</dbReference>
<dbReference type="STRING" id="1120995.SAMN02745245_00346"/>
<evidence type="ECO:0000313" key="9">
    <source>
        <dbReference type="Proteomes" id="UP000184032"/>
    </source>
</evidence>
<dbReference type="InterPro" id="IPR001789">
    <property type="entry name" value="Sig_transdc_resp-reg_receiver"/>
</dbReference>
<dbReference type="GO" id="GO:0000976">
    <property type="term" value="F:transcription cis-regulatory region binding"/>
    <property type="evidence" value="ECO:0007669"/>
    <property type="project" value="TreeGrafter"/>
</dbReference>
<proteinExistence type="predicted"/>
<name>A0A1M5PIR3_9FIRM</name>
<keyword evidence="2" id="KW-0902">Two-component regulatory system</keyword>